<protein>
    <submittedName>
        <fullName evidence="3">Uncharacterized protein</fullName>
    </submittedName>
</protein>
<gene>
    <name evidence="3" type="ORF">EKO27_g5044</name>
</gene>
<comment type="caution">
    <text evidence="3">The sequence shown here is derived from an EMBL/GenBank/DDBJ whole genome shotgun (WGS) entry which is preliminary data.</text>
</comment>
<keyword evidence="2" id="KW-0812">Transmembrane</keyword>
<proteinExistence type="predicted"/>
<dbReference type="Proteomes" id="UP000286045">
    <property type="component" value="Unassembled WGS sequence"/>
</dbReference>
<sequence length="441" mass="47133">MAWFDLGDLGRVKVTILSPKPISDILNNEPEDEGSHDDGDDNDEGSHDDGDDNDEGSHDDGDDDEDGGGGGQWFCAPGSTGTMILWTTQGVRRGILPTVVRRIHPTPTPTPTYLPLTTTFTPDPCTIFPKSLCYIEGTLTIRSSPSCYPGTPSRATPPPTYSPGHFCPAGMTTVASVSIGDVAWCCPDGLTLEEDYLCRGTTTQWAYTSTGSLDCVERMADTGTPPMVRVAATPVVLKGVPQNDLKGVPQNDPKGMPQNDPKGVFTAVEVGIILGSILGVAFLSALAIIYVLRVRKAKVTEKAQVEKAPKVGTDEYTGKPELEGSRPCVYTTKAELDALATRAELEGILVESHGDDDIYVLKPELEGTAGLESNRGAYVRRKPELEAASKLDTSSAERLVSQLEDVSNQCVSTAEQHFTELEATAFTPKIGLVSSADRSPD</sequence>
<name>A0A439D6R0_9PEZI</name>
<evidence type="ECO:0000313" key="4">
    <source>
        <dbReference type="Proteomes" id="UP000286045"/>
    </source>
</evidence>
<keyword evidence="2" id="KW-0472">Membrane</keyword>
<keyword evidence="2" id="KW-1133">Transmembrane helix</keyword>
<evidence type="ECO:0000313" key="3">
    <source>
        <dbReference type="EMBL" id="RWA10084.1"/>
    </source>
</evidence>
<dbReference type="EMBL" id="RYZI01000128">
    <property type="protein sequence ID" value="RWA10084.1"/>
    <property type="molecule type" value="Genomic_DNA"/>
</dbReference>
<feature type="transmembrane region" description="Helical" evidence="2">
    <location>
        <begin position="270"/>
        <end position="292"/>
    </location>
</feature>
<feature type="region of interest" description="Disordered" evidence="1">
    <location>
        <begin position="18"/>
        <end position="74"/>
    </location>
</feature>
<keyword evidence="4" id="KW-1185">Reference proteome</keyword>
<evidence type="ECO:0000256" key="2">
    <source>
        <dbReference type="SAM" id="Phobius"/>
    </source>
</evidence>
<accession>A0A439D6R0</accession>
<reference evidence="3 4" key="1">
    <citation type="submission" date="2018-12" db="EMBL/GenBank/DDBJ databases">
        <title>Draft genome sequence of Xylaria grammica IHI A82.</title>
        <authorList>
            <person name="Buettner E."/>
            <person name="Kellner H."/>
        </authorList>
    </citation>
    <scope>NUCLEOTIDE SEQUENCE [LARGE SCALE GENOMIC DNA]</scope>
    <source>
        <strain evidence="3 4">IHI A82</strain>
    </source>
</reference>
<organism evidence="3 4">
    <name type="scientific">Xylaria grammica</name>
    <dbReference type="NCBI Taxonomy" id="363999"/>
    <lineage>
        <taxon>Eukaryota</taxon>
        <taxon>Fungi</taxon>
        <taxon>Dikarya</taxon>
        <taxon>Ascomycota</taxon>
        <taxon>Pezizomycotina</taxon>
        <taxon>Sordariomycetes</taxon>
        <taxon>Xylariomycetidae</taxon>
        <taxon>Xylariales</taxon>
        <taxon>Xylariaceae</taxon>
        <taxon>Xylaria</taxon>
    </lineage>
</organism>
<dbReference type="AlphaFoldDB" id="A0A439D6R0"/>
<feature type="compositionally biased region" description="Acidic residues" evidence="1">
    <location>
        <begin position="29"/>
        <end position="43"/>
    </location>
</feature>
<evidence type="ECO:0000256" key="1">
    <source>
        <dbReference type="SAM" id="MobiDB-lite"/>
    </source>
</evidence>